<evidence type="ECO:0000313" key="7">
    <source>
        <dbReference type="Proteomes" id="UP000006786"/>
    </source>
</evidence>
<organism evidence="6 7">
    <name type="scientific">Nitratireductor pacificus pht-3B</name>
    <dbReference type="NCBI Taxonomy" id="391937"/>
    <lineage>
        <taxon>Bacteria</taxon>
        <taxon>Pseudomonadati</taxon>
        <taxon>Pseudomonadota</taxon>
        <taxon>Alphaproteobacteria</taxon>
        <taxon>Hyphomicrobiales</taxon>
        <taxon>Phyllobacteriaceae</taxon>
        <taxon>Nitratireductor</taxon>
    </lineage>
</organism>
<evidence type="ECO:0000256" key="4">
    <source>
        <dbReference type="PROSITE-ProRule" id="PRU00335"/>
    </source>
</evidence>
<dbReference type="PANTHER" id="PTHR47506">
    <property type="entry name" value="TRANSCRIPTIONAL REGULATORY PROTEIN"/>
    <property type="match status" value="1"/>
</dbReference>
<feature type="DNA-binding region" description="H-T-H motif" evidence="4">
    <location>
        <begin position="27"/>
        <end position="46"/>
    </location>
</feature>
<keyword evidence="3" id="KW-0804">Transcription</keyword>
<dbReference type="Proteomes" id="UP000006786">
    <property type="component" value="Unassembled WGS sequence"/>
</dbReference>
<dbReference type="PATRIC" id="fig|391937.3.peg.1717"/>
<evidence type="ECO:0000256" key="1">
    <source>
        <dbReference type="ARBA" id="ARBA00023015"/>
    </source>
</evidence>
<dbReference type="eggNOG" id="COG1309">
    <property type="taxonomic scope" value="Bacteria"/>
</dbReference>
<keyword evidence="2 4" id="KW-0238">DNA-binding</keyword>
<dbReference type="Gene3D" id="1.10.357.10">
    <property type="entry name" value="Tetracycline Repressor, domain 2"/>
    <property type="match status" value="1"/>
</dbReference>
<proteinExistence type="predicted"/>
<dbReference type="PRINTS" id="PR00455">
    <property type="entry name" value="HTHTETR"/>
</dbReference>
<dbReference type="STRING" id="391937.NA2_08354"/>
<name>K2LNZ5_9HYPH</name>
<dbReference type="InterPro" id="IPR009057">
    <property type="entry name" value="Homeodomain-like_sf"/>
</dbReference>
<evidence type="ECO:0000256" key="3">
    <source>
        <dbReference type="ARBA" id="ARBA00023163"/>
    </source>
</evidence>
<gene>
    <name evidence="6" type="ORF">NA2_08354</name>
</gene>
<accession>K2LNZ5</accession>
<protein>
    <submittedName>
        <fullName evidence="6">TetR family transcriptional regulator</fullName>
    </submittedName>
</protein>
<dbReference type="PROSITE" id="PS50977">
    <property type="entry name" value="HTH_TETR_2"/>
    <property type="match status" value="1"/>
</dbReference>
<feature type="domain" description="HTH tetR-type" evidence="5">
    <location>
        <begin position="4"/>
        <end position="64"/>
    </location>
</feature>
<keyword evidence="7" id="KW-1185">Reference proteome</keyword>
<dbReference type="InterPro" id="IPR001647">
    <property type="entry name" value="HTH_TetR"/>
</dbReference>
<dbReference type="EMBL" id="AMRM01000007">
    <property type="protein sequence ID" value="EKF19489.1"/>
    <property type="molecule type" value="Genomic_DNA"/>
</dbReference>
<keyword evidence="1" id="KW-0805">Transcription regulation</keyword>
<dbReference type="SUPFAM" id="SSF46689">
    <property type="entry name" value="Homeodomain-like"/>
    <property type="match status" value="1"/>
</dbReference>
<sequence length="193" mass="20898">MPKDKRRQQLLAAAMKIVREEGADELTLGTLAVKAGVSRPVAYDHFSTRAGLLMALYQQLEDRFITTLRDALGNASHGLAAVADMMSDGYFNCHVHLGPEAQAVSAALKGSEEMAAQQQTMIDRYVGIMHRALRPFSILSDKELRLLCVGLLGAAEAMAREMHAGRVAEAVASEAFSSLIVRSIKGQDDSARI</sequence>
<dbReference type="PANTHER" id="PTHR47506:SF6">
    <property type="entry name" value="HTH-TYPE TRANSCRIPTIONAL REPRESSOR NEMR"/>
    <property type="match status" value="1"/>
</dbReference>
<dbReference type="Pfam" id="PF00440">
    <property type="entry name" value="TetR_N"/>
    <property type="match status" value="1"/>
</dbReference>
<evidence type="ECO:0000256" key="2">
    <source>
        <dbReference type="ARBA" id="ARBA00023125"/>
    </source>
</evidence>
<evidence type="ECO:0000313" key="6">
    <source>
        <dbReference type="EMBL" id="EKF19489.1"/>
    </source>
</evidence>
<dbReference type="AlphaFoldDB" id="K2LNZ5"/>
<comment type="caution">
    <text evidence="6">The sequence shown here is derived from an EMBL/GenBank/DDBJ whole genome shotgun (WGS) entry which is preliminary data.</text>
</comment>
<reference evidence="6 7" key="1">
    <citation type="journal article" date="2012" name="J. Bacteriol.">
        <title>Genome Sequence of Nitratireductor pacificus Type Strain pht-3B.</title>
        <authorList>
            <person name="Lai Q."/>
            <person name="Li G."/>
            <person name="Shao Z."/>
        </authorList>
    </citation>
    <scope>NUCLEOTIDE SEQUENCE [LARGE SCALE GENOMIC DNA]</scope>
    <source>
        <strain evidence="7">pht-3B</strain>
    </source>
</reference>
<evidence type="ECO:0000259" key="5">
    <source>
        <dbReference type="PROSITE" id="PS50977"/>
    </source>
</evidence>
<dbReference type="GO" id="GO:0003677">
    <property type="term" value="F:DNA binding"/>
    <property type="evidence" value="ECO:0007669"/>
    <property type="project" value="UniProtKB-UniRule"/>
</dbReference>